<dbReference type="GO" id="GO:0005351">
    <property type="term" value="F:carbohydrate:proton symporter activity"/>
    <property type="evidence" value="ECO:0007669"/>
    <property type="project" value="TreeGrafter"/>
</dbReference>
<dbReference type="Proteomes" id="UP000248817">
    <property type="component" value="Unassembled WGS sequence"/>
</dbReference>
<evidence type="ECO:0000256" key="4">
    <source>
        <dbReference type="ARBA" id="ARBA00023136"/>
    </source>
</evidence>
<dbReference type="Gene3D" id="1.20.1250.20">
    <property type="entry name" value="MFS general substrate transporter like domains"/>
    <property type="match status" value="1"/>
</dbReference>
<dbReference type="AlphaFoldDB" id="A0A2V5IBU4"/>
<evidence type="ECO:0000256" key="3">
    <source>
        <dbReference type="ARBA" id="ARBA00022989"/>
    </source>
</evidence>
<keyword evidence="3 5" id="KW-1133">Transmembrane helix</keyword>
<proteinExistence type="predicted"/>
<feature type="transmembrane region" description="Helical" evidence="5">
    <location>
        <begin position="21"/>
        <end position="40"/>
    </location>
</feature>
<dbReference type="InterPro" id="IPR050360">
    <property type="entry name" value="MFS_Sugar_Transporters"/>
</dbReference>
<comment type="subcellular location">
    <subcellularLocation>
        <location evidence="1">Membrane</location>
        <topology evidence="1">Multi-pass membrane protein</topology>
    </subcellularLocation>
</comment>
<dbReference type="Pfam" id="PF00083">
    <property type="entry name" value="Sugar_tr"/>
    <property type="match status" value="1"/>
</dbReference>
<gene>
    <name evidence="6" type="ORF">BP00DRAFT_446297</name>
</gene>
<keyword evidence="7" id="KW-1185">Reference proteome</keyword>
<name>A0A2V5IBU4_9EURO</name>
<reference evidence="6 7" key="1">
    <citation type="submission" date="2018-02" db="EMBL/GenBank/DDBJ databases">
        <title>The genomes of Aspergillus section Nigri reveals drivers in fungal speciation.</title>
        <authorList>
            <consortium name="DOE Joint Genome Institute"/>
            <person name="Vesth T.C."/>
            <person name="Nybo J."/>
            <person name="Theobald S."/>
            <person name="Brandl J."/>
            <person name="Frisvad J.C."/>
            <person name="Nielsen K.F."/>
            <person name="Lyhne E.K."/>
            <person name="Kogle M.E."/>
            <person name="Kuo A."/>
            <person name="Riley R."/>
            <person name="Clum A."/>
            <person name="Nolan M."/>
            <person name="Lipzen A."/>
            <person name="Salamov A."/>
            <person name="Henrissat B."/>
            <person name="Wiebenga A."/>
            <person name="De vries R.P."/>
            <person name="Grigoriev I.V."/>
            <person name="Mortensen U.H."/>
            <person name="Andersen M.R."/>
            <person name="Baker S.E."/>
        </authorList>
    </citation>
    <scope>NUCLEOTIDE SEQUENCE [LARGE SCALE GENOMIC DNA]</scope>
    <source>
        <strain evidence="6 7">CBS 114.80</strain>
    </source>
</reference>
<evidence type="ECO:0000313" key="6">
    <source>
        <dbReference type="EMBL" id="PYI31684.1"/>
    </source>
</evidence>
<evidence type="ECO:0000256" key="5">
    <source>
        <dbReference type="SAM" id="Phobius"/>
    </source>
</evidence>
<feature type="transmembrane region" description="Helical" evidence="5">
    <location>
        <begin position="75"/>
        <end position="95"/>
    </location>
</feature>
<organism evidence="6 7">
    <name type="scientific">Aspergillus indologenus CBS 114.80</name>
    <dbReference type="NCBI Taxonomy" id="1450541"/>
    <lineage>
        <taxon>Eukaryota</taxon>
        <taxon>Fungi</taxon>
        <taxon>Dikarya</taxon>
        <taxon>Ascomycota</taxon>
        <taxon>Pezizomycotina</taxon>
        <taxon>Eurotiomycetes</taxon>
        <taxon>Eurotiomycetidae</taxon>
        <taxon>Eurotiales</taxon>
        <taxon>Aspergillaceae</taxon>
        <taxon>Aspergillus</taxon>
        <taxon>Aspergillus subgen. Circumdati</taxon>
    </lineage>
</organism>
<protein>
    <recommendedName>
        <fullName evidence="8">General substrate transporter</fullName>
    </recommendedName>
</protein>
<evidence type="ECO:0000256" key="1">
    <source>
        <dbReference type="ARBA" id="ARBA00004141"/>
    </source>
</evidence>
<sequence>MELIADARKAMQDAPKGTFNCHVLFWTCVVALAGVSKGFMRVGGNITSLVSQSHFKARFGLDTQSPTQYSNTKGWIVSIATACAVFGCLWVITTLKQSTVDSSDLYYVTGILGQGLCHGSLSGLWASRFIAGLGVGPLSIVPPVYITEISPEVIRLEELDGLFQRPWYTVHQVASKSVQGAESETMEAKAEWAGRAQHVEEGRAN</sequence>
<keyword evidence="4 5" id="KW-0472">Membrane</keyword>
<keyword evidence="2 5" id="KW-0812">Transmembrane</keyword>
<dbReference type="PANTHER" id="PTHR48022:SF59">
    <property type="entry name" value="MAJOR FACILITATOR SUPERFAMILY (MFS) PROFILE DOMAIN-CONTAINING PROTEIN"/>
    <property type="match status" value="1"/>
</dbReference>
<accession>A0A2V5IBU4</accession>
<evidence type="ECO:0008006" key="8">
    <source>
        <dbReference type="Google" id="ProtNLM"/>
    </source>
</evidence>
<evidence type="ECO:0000256" key="2">
    <source>
        <dbReference type="ARBA" id="ARBA00022692"/>
    </source>
</evidence>
<evidence type="ECO:0000313" key="7">
    <source>
        <dbReference type="Proteomes" id="UP000248817"/>
    </source>
</evidence>
<dbReference type="InterPro" id="IPR005828">
    <property type="entry name" value="MFS_sugar_transport-like"/>
</dbReference>
<dbReference type="PANTHER" id="PTHR48022">
    <property type="entry name" value="PLASTIDIC GLUCOSE TRANSPORTER 4"/>
    <property type="match status" value="1"/>
</dbReference>
<dbReference type="EMBL" id="KZ825500">
    <property type="protein sequence ID" value="PYI31684.1"/>
    <property type="molecule type" value="Genomic_DNA"/>
</dbReference>
<dbReference type="GO" id="GO:0016020">
    <property type="term" value="C:membrane"/>
    <property type="evidence" value="ECO:0007669"/>
    <property type="project" value="UniProtKB-SubCell"/>
</dbReference>
<dbReference type="InterPro" id="IPR036259">
    <property type="entry name" value="MFS_trans_sf"/>
</dbReference>